<sequence>MKFGMYELCKLFQLPACGQLNTEPSAYTTSCVGTQMFHDVPEPKIVIRPTGTST</sequence>
<organism evidence="1 2">
    <name type="scientific">Colletotrichum chrysophilum</name>
    <dbReference type="NCBI Taxonomy" id="1836956"/>
    <lineage>
        <taxon>Eukaryota</taxon>
        <taxon>Fungi</taxon>
        <taxon>Dikarya</taxon>
        <taxon>Ascomycota</taxon>
        <taxon>Pezizomycotina</taxon>
        <taxon>Sordariomycetes</taxon>
        <taxon>Hypocreomycetidae</taxon>
        <taxon>Glomerellales</taxon>
        <taxon>Glomerellaceae</taxon>
        <taxon>Colletotrichum</taxon>
        <taxon>Colletotrichum gloeosporioides species complex</taxon>
    </lineage>
</organism>
<evidence type="ECO:0000313" key="2">
    <source>
        <dbReference type="Proteomes" id="UP001243330"/>
    </source>
</evidence>
<gene>
    <name evidence="1" type="ORF">CCHR01_05695</name>
</gene>
<comment type="caution">
    <text evidence="1">The sequence shown here is derived from an EMBL/GenBank/DDBJ whole genome shotgun (WGS) entry which is preliminary data.</text>
</comment>
<protein>
    <submittedName>
        <fullName evidence="1">Uncharacterized protein</fullName>
    </submittedName>
</protein>
<proteinExistence type="predicted"/>
<accession>A0AAD9EP69</accession>
<evidence type="ECO:0000313" key="1">
    <source>
        <dbReference type="EMBL" id="KAK1851701.1"/>
    </source>
</evidence>
<keyword evidence="2" id="KW-1185">Reference proteome</keyword>
<dbReference type="AlphaFoldDB" id="A0AAD9EP69"/>
<dbReference type="Proteomes" id="UP001243330">
    <property type="component" value="Unassembled WGS sequence"/>
</dbReference>
<dbReference type="EMBL" id="JAQOWY010000091">
    <property type="protein sequence ID" value="KAK1851701.1"/>
    <property type="molecule type" value="Genomic_DNA"/>
</dbReference>
<name>A0AAD9EP69_9PEZI</name>
<reference evidence="1" key="1">
    <citation type="submission" date="2023-01" db="EMBL/GenBank/DDBJ databases">
        <title>Colletotrichum chrysophilum M932 genome sequence.</title>
        <authorList>
            <person name="Baroncelli R."/>
        </authorList>
    </citation>
    <scope>NUCLEOTIDE SEQUENCE</scope>
    <source>
        <strain evidence="1">M932</strain>
    </source>
</reference>